<dbReference type="InterPro" id="IPR022996">
    <property type="entry name" value="UPF0310"/>
</dbReference>
<dbReference type="AlphaFoldDB" id="A0A1I3JTV9"/>
<dbReference type="HAMAP" id="MF_00771">
    <property type="entry name" value="UPF0310"/>
    <property type="match status" value="1"/>
</dbReference>
<dbReference type="InterPro" id="IPR015947">
    <property type="entry name" value="PUA-like_sf"/>
</dbReference>
<dbReference type="EMBL" id="FORH01000001">
    <property type="protein sequence ID" value="SFI63709.1"/>
    <property type="molecule type" value="Genomic_DNA"/>
</dbReference>
<dbReference type="InterPro" id="IPR002740">
    <property type="entry name" value="EVE_domain"/>
</dbReference>
<evidence type="ECO:0000313" key="3">
    <source>
        <dbReference type="EMBL" id="SFI63709.1"/>
    </source>
</evidence>
<evidence type="ECO:0000259" key="2">
    <source>
        <dbReference type="Pfam" id="PF01878"/>
    </source>
</evidence>
<evidence type="ECO:0000313" key="4">
    <source>
        <dbReference type="Proteomes" id="UP000199630"/>
    </source>
</evidence>
<dbReference type="Pfam" id="PF01878">
    <property type="entry name" value="EVE"/>
    <property type="match status" value="1"/>
</dbReference>
<keyword evidence="4" id="KW-1185">Reference proteome</keyword>
<protein>
    <recommendedName>
        <fullName evidence="1">UPF0310 protein SAMN04487991_0465</fullName>
    </recommendedName>
</protein>
<dbReference type="RefSeq" id="WP_090056635.1">
    <property type="nucleotide sequence ID" value="NZ_FORH01000001.1"/>
</dbReference>
<proteinExistence type="inferred from homology"/>
<dbReference type="NCBIfam" id="NF002616">
    <property type="entry name" value="PRK02268.1-2"/>
    <property type="match status" value="1"/>
</dbReference>
<dbReference type="CDD" id="cd21132">
    <property type="entry name" value="EVE-like"/>
    <property type="match status" value="1"/>
</dbReference>
<gene>
    <name evidence="3" type="ORF">SAMN04487991_0465</name>
</gene>
<organism evidence="3 4">
    <name type="scientific">Celeribacter neptunius</name>
    <dbReference type="NCBI Taxonomy" id="588602"/>
    <lineage>
        <taxon>Bacteria</taxon>
        <taxon>Pseudomonadati</taxon>
        <taxon>Pseudomonadota</taxon>
        <taxon>Alphaproteobacteria</taxon>
        <taxon>Rhodobacterales</taxon>
        <taxon>Roseobacteraceae</taxon>
        <taxon>Celeribacter</taxon>
    </lineage>
</organism>
<dbReference type="Proteomes" id="UP000199630">
    <property type="component" value="Unassembled WGS sequence"/>
</dbReference>
<dbReference type="OrthoDB" id="9793567at2"/>
<comment type="similarity">
    <text evidence="1">Belongs to the UPF0310 family.</text>
</comment>
<reference evidence="4" key="1">
    <citation type="submission" date="2016-10" db="EMBL/GenBank/DDBJ databases">
        <authorList>
            <person name="Varghese N."/>
            <person name="Submissions S."/>
        </authorList>
    </citation>
    <scope>NUCLEOTIDE SEQUENCE [LARGE SCALE GENOMIC DNA]</scope>
    <source>
        <strain evidence="4">DSM 26471</strain>
    </source>
</reference>
<dbReference type="SUPFAM" id="SSF88697">
    <property type="entry name" value="PUA domain-like"/>
    <property type="match status" value="1"/>
</dbReference>
<name>A0A1I3JTV9_9RHOB</name>
<feature type="domain" description="EVE" evidence="2">
    <location>
        <begin position="3"/>
        <end position="134"/>
    </location>
</feature>
<sequence length="160" mass="17804">MTKYWIGVAARAHVMKGKAEGFAQLGHGKPALVKRLGIGDWIAYYAPRERLDAGAPVQAFVALGQVTSEVYQVEQAPGFCPYRRDVAYLGEAHDASIRPMLAELSFIPDARHWGMVFRRGAFAVPEPDFTMIARAMGLDWAEVSARGARQEDLFRPRQIL</sequence>
<evidence type="ECO:0000256" key="1">
    <source>
        <dbReference type="HAMAP-Rule" id="MF_00771"/>
    </source>
</evidence>
<accession>A0A1I3JTV9</accession>
<dbReference type="STRING" id="588602.SAMN04487991_0465"/>
<dbReference type="Gene3D" id="3.10.590.10">
    <property type="entry name" value="ph1033 like domains"/>
    <property type="match status" value="1"/>
</dbReference>